<keyword evidence="2" id="KW-0121">Carboxypeptidase</keyword>
<evidence type="ECO:0000313" key="3">
    <source>
        <dbReference type="Proteomes" id="UP000320811"/>
    </source>
</evidence>
<evidence type="ECO:0000256" key="1">
    <source>
        <dbReference type="SAM" id="SignalP"/>
    </source>
</evidence>
<keyword evidence="2" id="KW-0378">Hydrolase</keyword>
<feature type="signal peptide" evidence="1">
    <location>
        <begin position="1"/>
        <end position="26"/>
    </location>
</feature>
<proteinExistence type="predicted"/>
<accession>A0A561PTA4</accession>
<dbReference type="Pfam" id="PF18939">
    <property type="entry name" value="DUF5686"/>
    <property type="match status" value="1"/>
</dbReference>
<protein>
    <submittedName>
        <fullName evidence="2">Carboxypeptidase-like protein</fullName>
    </submittedName>
</protein>
<dbReference type="RefSeq" id="WP_145668612.1">
    <property type="nucleotide sequence ID" value="NZ_VIWO01000003.1"/>
</dbReference>
<reference evidence="2 3" key="1">
    <citation type="submission" date="2019-06" db="EMBL/GenBank/DDBJ databases">
        <title>Sorghum-associated microbial communities from plants grown in Nebraska, USA.</title>
        <authorList>
            <person name="Schachtman D."/>
        </authorList>
    </citation>
    <scope>NUCLEOTIDE SEQUENCE [LARGE SCALE GENOMIC DNA]</scope>
    <source>
        <strain evidence="2 3">1209</strain>
    </source>
</reference>
<dbReference type="InterPro" id="IPR043741">
    <property type="entry name" value="DUF5686"/>
</dbReference>
<dbReference type="InterPro" id="IPR008969">
    <property type="entry name" value="CarboxyPept-like_regulatory"/>
</dbReference>
<dbReference type="OrthoDB" id="983143at2"/>
<dbReference type="AlphaFoldDB" id="A0A561PTA4"/>
<feature type="chain" id="PRO_5022079056" evidence="1">
    <location>
        <begin position="27"/>
        <end position="837"/>
    </location>
</feature>
<organism evidence="2 3">
    <name type="scientific">Chitinophaga polysaccharea</name>
    <dbReference type="NCBI Taxonomy" id="1293035"/>
    <lineage>
        <taxon>Bacteria</taxon>
        <taxon>Pseudomonadati</taxon>
        <taxon>Bacteroidota</taxon>
        <taxon>Chitinophagia</taxon>
        <taxon>Chitinophagales</taxon>
        <taxon>Chitinophagaceae</taxon>
        <taxon>Chitinophaga</taxon>
    </lineage>
</organism>
<evidence type="ECO:0000313" key="2">
    <source>
        <dbReference type="EMBL" id="TWF41350.1"/>
    </source>
</evidence>
<sequence length="837" mass="96322">MPFTYNCTRKGVMCLLLWLISGAVYGQTAPGITGKVVNQFTQEPLPFATVYWKAAGFGCMTDNAGIFKLKPSSRPADTLVVRYVGYAVKYLTMQHPYNNTELVLQLEANMNKGVEVKAKLDRGLVWWRQIVAHKAENSPRHYSNYYAELYNKLELDLANFNRKRLANNKLLQPFAFVLDRVDSTSEQKPFLPVFLTESVSDYYAAGTPPRIREEIKALHTSGIKNESVMEYLGGINQKINTYNNYMLIFKREFISPVSENGDRYYHYKGLDTIQLNGQSYFHLAFTPKREGENLFSGDCWVNSHSWALLKISLSVSGTVDINFVKRLDIIQEFAQLNEKDWVVTKDKFVVELAPLGREKTTFIGRKTTQYQQIRVNAPDIASKVMANKKAEEVLIADTALTAGKEYMSQHRPEALTKNELHAITLVDTLKSMPAFTRLSNTFTFLVDGHIKLGKVEIGPWYKWISRNRIEGMRLRFDLGTTPEFSRNLRLFGYLAYGSKDKALKGKMAVAYEMPKTGWSFASWYKDDLDNNQRGFNGEEVSLDNIFGALVRRHGIPQKFIRQREFKLLAMKKIAGTFSIQGAVSHSAYTTFDPLPSHKMFLRQGEERNNLVNMEMELNLRYAPGEKEIHTFRKIRRIRGQQPVLELNYALAPSGILDSRYSYQKVNVSLMQQVQLPNWGQLSYMVYGGKIFGDRLPFMLLRMHPGNETYYYNKQSFSLMNKYEFFSDQYAGINIEHHFDRKLLNLLPFMRRTGVRQFWNVKTVVGSMSASNRSFNHIEFSDYGMRSLKGNVYTEVGTGIDNIFKFFRVDAVWRLYPNSKNVSHTGNFGLFGSLRLQF</sequence>
<keyword evidence="1" id="KW-0732">Signal</keyword>
<keyword evidence="3" id="KW-1185">Reference proteome</keyword>
<dbReference type="GO" id="GO:0004180">
    <property type="term" value="F:carboxypeptidase activity"/>
    <property type="evidence" value="ECO:0007669"/>
    <property type="project" value="UniProtKB-KW"/>
</dbReference>
<dbReference type="EMBL" id="VIWO01000003">
    <property type="protein sequence ID" value="TWF41350.1"/>
    <property type="molecule type" value="Genomic_DNA"/>
</dbReference>
<dbReference type="Proteomes" id="UP000320811">
    <property type="component" value="Unassembled WGS sequence"/>
</dbReference>
<keyword evidence="2" id="KW-0645">Protease</keyword>
<comment type="caution">
    <text evidence="2">The sequence shown here is derived from an EMBL/GenBank/DDBJ whole genome shotgun (WGS) entry which is preliminary data.</text>
</comment>
<dbReference type="SUPFAM" id="SSF49464">
    <property type="entry name" value="Carboxypeptidase regulatory domain-like"/>
    <property type="match status" value="1"/>
</dbReference>
<name>A0A561PTA4_9BACT</name>
<dbReference type="Pfam" id="PF13715">
    <property type="entry name" value="CarbopepD_reg_2"/>
    <property type="match status" value="1"/>
</dbReference>
<gene>
    <name evidence="2" type="ORF">FHW36_103154</name>
</gene>